<sequence length="281" mass="31346">MPGYASVIEQAPMLLSQYRYRPLADGATLELHYDQMLLDGLLEEAGIRGPGAQRPALLLWLVVVEDGVSEYVAPGHPALNALETQARRRGLPLQLPLLDLEDQQQLPPERLWALPEEAVRRTSGRYRPDAILVGRLESAGGAWRSEFRLFDKAGERAVTPEGELAPQMVTVVDRAADRLFGGAERQAFSYRPRGLVLKVEGVENQEAYLQLVGLLRQTQGVSAVFPERFAHGGLQLRLQLDTSVQRLQQSLDLESRLEAVPLIGYGQMDETGVLQYRWRGQ</sequence>
<organism evidence="1 2">
    <name type="scientific">Marinobacterium aestuariivivens</name>
    <dbReference type="NCBI Taxonomy" id="1698799"/>
    <lineage>
        <taxon>Bacteria</taxon>
        <taxon>Pseudomonadati</taxon>
        <taxon>Pseudomonadota</taxon>
        <taxon>Gammaproteobacteria</taxon>
        <taxon>Oceanospirillales</taxon>
        <taxon>Oceanospirillaceae</taxon>
        <taxon>Marinobacterium</taxon>
    </lineage>
</organism>
<accession>A0ABW2A546</accession>
<gene>
    <name evidence="1" type="ORF">ACFQDL_22860</name>
</gene>
<dbReference type="EMBL" id="JBHSWE010000001">
    <property type="protein sequence ID" value="MFC6672593.1"/>
    <property type="molecule type" value="Genomic_DNA"/>
</dbReference>
<protein>
    <submittedName>
        <fullName evidence="1">DUF2066 domain-containing protein</fullName>
    </submittedName>
</protein>
<dbReference type="InterPro" id="IPR018642">
    <property type="entry name" value="DUF2066"/>
</dbReference>
<reference evidence="2" key="1">
    <citation type="journal article" date="2019" name="Int. J. Syst. Evol. Microbiol.">
        <title>The Global Catalogue of Microorganisms (GCM) 10K type strain sequencing project: providing services to taxonomists for standard genome sequencing and annotation.</title>
        <authorList>
            <consortium name="The Broad Institute Genomics Platform"/>
            <consortium name="The Broad Institute Genome Sequencing Center for Infectious Disease"/>
            <person name="Wu L."/>
            <person name="Ma J."/>
        </authorList>
    </citation>
    <scope>NUCLEOTIDE SEQUENCE [LARGE SCALE GENOMIC DNA]</scope>
    <source>
        <strain evidence="2">NBRC 111756</strain>
    </source>
</reference>
<dbReference type="Pfam" id="PF09839">
    <property type="entry name" value="DUF2066"/>
    <property type="match status" value="1"/>
</dbReference>
<name>A0ABW2A546_9GAMM</name>
<comment type="caution">
    <text evidence="1">The sequence shown here is derived from an EMBL/GenBank/DDBJ whole genome shotgun (WGS) entry which is preliminary data.</text>
</comment>
<keyword evidence="2" id="KW-1185">Reference proteome</keyword>
<dbReference type="Proteomes" id="UP001596422">
    <property type="component" value="Unassembled WGS sequence"/>
</dbReference>
<proteinExistence type="predicted"/>
<dbReference type="RefSeq" id="WP_379913269.1">
    <property type="nucleotide sequence ID" value="NZ_JBHSWE010000001.1"/>
</dbReference>
<evidence type="ECO:0000313" key="2">
    <source>
        <dbReference type="Proteomes" id="UP001596422"/>
    </source>
</evidence>
<evidence type="ECO:0000313" key="1">
    <source>
        <dbReference type="EMBL" id="MFC6672593.1"/>
    </source>
</evidence>